<evidence type="ECO:0000313" key="1">
    <source>
        <dbReference type="EMBL" id="KAH1072879.1"/>
    </source>
</evidence>
<dbReference type="Proteomes" id="UP000828251">
    <property type="component" value="Unassembled WGS sequence"/>
</dbReference>
<evidence type="ECO:0000313" key="2">
    <source>
        <dbReference type="Proteomes" id="UP000828251"/>
    </source>
</evidence>
<proteinExistence type="predicted"/>
<reference evidence="1 2" key="1">
    <citation type="journal article" date="2021" name="Plant Biotechnol. J.">
        <title>Multi-omics assisted identification of the key and species-specific regulatory components of drought-tolerant mechanisms in Gossypium stocksii.</title>
        <authorList>
            <person name="Yu D."/>
            <person name="Ke L."/>
            <person name="Zhang D."/>
            <person name="Wu Y."/>
            <person name="Sun Y."/>
            <person name="Mei J."/>
            <person name="Sun J."/>
            <person name="Sun Y."/>
        </authorList>
    </citation>
    <scope>NUCLEOTIDE SEQUENCE [LARGE SCALE GENOMIC DNA]</scope>
    <source>
        <strain evidence="2">cv. E1</strain>
        <tissue evidence="1">Leaf</tissue>
    </source>
</reference>
<protein>
    <submittedName>
        <fullName evidence="1">Uncharacterized protein</fullName>
    </submittedName>
</protein>
<dbReference type="EMBL" id="JAIQCV010000008">
    <property type="protein sequence ID" value="KAH1072879.1"/>
    <property type="molecule type" value="Genomic_DNA"/>
</dbReference>
<organism evidence="1 2">
    <name type="scientific">Gossypium stocksii</name>
    <dbReference type="NCBI Taxonomy" id="47602"/>
    <lineage>
        <taxon>Eukaryota</taxon>
        <taxon>Viridiplantae</taxon>
        <taxon>Streptophyta</taxon>
        <taxon>Embryophyta</taxon>
        <taxon>Tracheophyta</taxon>
        <taxon>Spermatophyta</taxon>
        <taxon>Magnoliopsida</taxon>
        <taxon>eudicotyledons</taxon>
        <taxon>Gunneridae</taxon>
        <taxon>Pentapetalae</taxon>
        <taxon>rosids</taxon>
        <taxon>malvids</taxon>
        <taxon>Malvales</taxon>
        <taxon>Malvaceae</taxon>
        <taxon>Malvoideae</taxon>
        <taxon>Gossypium</taxon>
    </lineage>
</organism>
<accession>A0A9D3V5Z9</accession>
<sequence>MGLCYIPSLAHWTSQLFVGFSFRFLKKYETRGWDDNARNKPFTLETSTLRLKQALPMEGEGPSGTLLQLTASAAIGLEEAALSRDKEHSVEVPSVAKICILGSGDVTLMVSVCFVAEGRRQEIISVLNVCSATMPTKNK</sequence>
<dbReference type="AlphaFoldDB" id="A0A9D3V5Z9"/>
<name>A0A9D3V5Z9_9ROSI</name>
<comment type="caution">
    <text evidence="1">The sequence shown here is derived from an EMBL/GenBank/DDBJ whole genome shotgun (WGS) entry which is preliminary data.</text>
</comment>
<gene>
    <name evidence="1" type="ORF">J1N35_025207</name>
</gene>
<dbReference type="OrthoDB" id="10491468at2759"/>
<keyword evidence="2" id="KW-1185">Reference proteome</keyword>